<accession>A0A9X2D3J1</accession>
<gene>
    <name evidence="2" type="ORF">LOX96_14935</name>
</gene>
<proteinExistence type="predicted"/>
<feature type="transmembrane region" description="Helical" evidence="1">
    <location>
        <begin position="274"/>
        <end position="292"/>
    </location>
</feature>
<sequence length="387" mass="43875">MQANLFYLIWGMKLLCTVSIRVILYTILFVAAKHSAHLNSYSWVGVAVNFFIIIASLLTYKMLDKFLLRHVFQLVVLSQFLAILLLSHVGINIKNIYPILIIISLFILNTIETSLFDKSIKVLLPENIWSVGISLSLVITALSYIMSPLLANFLQKIILPSQLCWITIVFLTLYFIVLHFIKNNKKAEITSNQNLSDFFHFKLIGSKKIVIQLLLSFSIATVWINFMTLLAIPIVSVYHSQQFISIVLAFSGTGLLFGAISLSFFSWLPCNSNGLLFCVLSTIGCIFIFLLFCDNYLICLLSAFSGSVLSYWAYGLSQKISQTKFDSEKLAGFYTLRGACSAFLLIIFYVVNIFFSENLTQLSFSIIGYLTAYSLIYTYTYISQKYI</sequence>
<dbReference type="InterPro" id="IPR036259">
    <property type="entry name" value="MFS_trans_sf"/>
</dbReference>
<keyword evidence="3" id="KW-1185">Reference proteome</keyword>
<dbReference type="EMBL" id="JAJKBJ010000024">
    <property type="protein sequence ID" value="MCL9685395.1"/>
    <property type="molecule type" value="Genomic_DNA"/>
</dbReference>
<dbReference type="AlphaFoldDB" id="A0A9X2D3J1"/>
<feature type="transmembrane region" description="Helical" evidence="1">
    <location>
        <begin position="297"/>
        <end position="314"/>
    </location>
</feature>
<name>A0A9X2D3J1_9GAMM</name>
<evidence type="ECO:0000256" key="1">
    <source>
        <dbReference type="SAM" id="Phobius"/>
    </source>
</evidence>
<feature type="transmembrane region" description="Helical" evidence="1">
    <location>
        <begin position="128"/>
        <end position="151"/>
    </location>
</feature>
<reference evidence="2" key="1">
    <citation type="submission" date="2021-11" db="EMBL/GenBank/DDBJ databases">
        <title>Legionella maioricencis sp. nov., a new species isolated from hot water samples in Mallorca.</title>
        <authorList>
            <person name="Crespi S."/>
            <person name="Drasar V."/>
            <person name="Salva-Serra F."/>
            <person name="Jaen-Luchoro D."/>
            <person name="Pineiro-Iglesias B."/>
            <person name="Aliaga F."/>
            <person name="Fernandez-Juarez V."/>
            <person name="Coll G."/>
            <person name="Moore E.R.B."/>
            <person name="Bennasar-Figueras A."/>
        </authorList>
    </citation>
    <scope>NUCLEOTIDE SEQUENCE</scope>
    <source>
        <strain evidence="2">HCPI-6</strain>
    </source>
</reference>
<feature type="transmembrane region" description="Helical" evidence="1">
    <location>
        <begin position="66"/>
        <end position="89"/>
    </location>
</feature>
<feature type="transmembrane region" description="Helical" evidence="1">
    <location>
        <begin position="334"/>
        <end position="355"/>
    </location>
</feature>
<feature type="transmembrane region" description="Helical" evidence="1">
    <location>
        <begin position="6"/>
        <end position="29"/>
    </location>
</feature>
<feature type="transmembrane region" description="Helical" evidence="1">
    <location>
        <begin position="362"/>
        <end position="382"/>
    </location>
</feature>
<keyword evidence="1" id="KW-1133">Transmembrane helix</keyword>
<feature type="transmembrane region" description="Helical" evidence="1">
    <location>
        <begin position="209"/>
        <end position="231"/>
    </location>
</feature>
<evidence type="ECO:0008006" key="4">
    <source>
        <dbReference type="Google" id="ProtNLM"/>
    </source>
</evidence>
<feature type="transmembrane region" description="Helical" evidence="1">
    <location>
        <begin position="41"/>
        <end position="60"/>
    </location>
</feature>
<dbReference type="SUPFAM" id="SSF103473">
    <property type="entry name" value="MFS general substrate transporter"/>
    <property type="match status" value="1"/>
</dbReference>
<keyword evidence="1" id="KW-0472">Membrane</keyword>
<feature type="transmembrane region" description="Helical" evidence="1">
    <location>
        <begin position="96"/>
        <end position="116"/>
    </location>
</feature>
<protein>
    <recommendedName>
        <fullName evidence="4">MFS transporter</fullName>
    </recommendedName>
</protein>
<dbReference type="Proteomes" id="UP001139721">
    <property type="component" value="Unassembled WGS sequence"/>
</dbReference>
<keyword evidence="1" id="KW-0812">Transmembrane</keyword>
<evidence type="ECO:0000313" key="3">
    <source>
        <dbReference type="Proteomes" id="UP001139721"/>
    </source>
</evidence>
<feature type="transmembrane region" description="Helical" evidence="1">
    <location>
        <begin position="163"/>
        <end position="181"/>
    </location>
</feature>
<evidence type="ECO:0000313" key="2">
    <source>
        <dbReference type="EMBL" id="MCL9685395.1"/>
    </source>
</evidence>
<comment type="caution">
    <text evidence="2">The sequence shown here is derived from an EMBL/GenBank/DDBJ whole genome shotgun (WGS) entry which is preliminary data.</text>
</comment>
<organism evidence="2 3">
    <name type="scientific">Legionella maioricensis</name>
    <dbReference type="NCBI Taxonomy" id="2896528"/>
    <lineage>
        <taxon>Bacteria</taxon>
        <taxon>Pseudomonadati</taxon>
        <taxon>Pseudomonadota</taxon>
        <taxon>Gammaproteobacteria</taxon>
        <taxon>Legionellales</taxon>
        <taxon>Legionellaceae</taxon>
        <taxon>Legionella</taxon>
    </lineage>
</organism>
<feature type="transmembrane region" description="Helical" evidence="1">
    <location>
        <begin position="243"/>
        <end position="268"/>
    </location>
</feature>
<dbReference type="RefSeq" id="WP_250423615.1">
    <property type="nucleotide sequence ID" value="NZ_JAJKBJ010000024.1"/>
</dbReference>